<dbReference type="RefSeq" id="WP_007492092.1">
    <property type="nucleotide sequence ID" value="NZ_KN174163.1"/>
</dbReference>
<protein>
    <recommendedName>
        <fullName evidence="4">HK97 family phage major capsid protein</fullName>
    </recommendedName>
</protein>
<dbReference type="EMBL" id="ADLO01000079">
    <property type="protein sequence ID" value="KGF54778.1"/>
    <property type="molecule type" value="Genomic_DNA"/>
</dbReference>
<dbReference type="eggNOG" id="ENOG502Z8R9">
    <property type="taxonomic scope" value="Bacteria"/>
</dbReference>
<dbReference type="PATRIC" id="fig|742738.3.peg.2540"/>
<evidence type="ECO:0000313" key="2">
    <source>
        <dbReference type="EMBL" id="KGF54778.1"/>
    </source>
</evidence>
<proteinExistence type="predicted"/>
<gene>
    <name evidence="2" type="ORF">HMPREF9460_02469</name>
</gene>
<comment type="subcellular location">
    <subcellularLocation>
        <location evidence="1">Virion</location>
    </subcellularLocation>
</comment>
<comment type="caution">
    <text evidence="2">The sequence shown here is derived from an EMBL/GenBank/DDBJ whole genome shotgun (WGS) entry which is preliminary data.</text>
</comment>
<evidence type="ECO:0008006" key="4">
    <source>
        <dbReference type="Google" id="ProtNLM"/>
    </source>
</evidence>
<evidence type="ECO:0000313" key="3">
    <source>
        <dbReference type="Proteomes" id="UP000029585"/>
    </source>
</evidence>
<reference evidence="2 3" key="1">
    <citation type="submission" date="2011-08" db="EMBL/GenBank/DDBJ databases">
        <title>The Genome Sequence of Clostridium orbiscindens 1_3_50AFAA.</title>
        <authorList>
            <consortium name="The Broad Institute Genome Sequencing Platform"/>
            <person name="Earl A."/>
            <person name="Ward D."/>
            <person name="Feldgarden M."/>
            <person name="Gevers D."/>
            <person name="Daigneault M."/>
            <person name="Strauss J."/>
            <person name="Allen-Vercoe E."/>
            <person name="Young S.K."/>
            <person name="Zeng Q."/>
            <person name="Gargeya S."/>
            <person name="Fitzgerald M."/>
            <person name="Haas B."/>
            <person name="Abouelleil A."/>
            <person name="Alvarado L."/>
            <person name="Arachchi H.M."/>
            <person name="Berlin A."/>
            <person name="Brown A."/>
            <person name="Chapman S.B."/>
            <person name="Chen Z."/>
            <person name="Dunbar C."/>
            <person name="Freedman E."/>
            <person name="Gearin G."/>
            <person name="Gellesch M."/>
            <person name="Goldberg J."/>
            <person name="Griggs A."/>
            <person name="Gujja S."/>
            <person name="Heiman D."/>
            <person name="Howarth C."/>
            <person name="Larson L."/>
            <person name="Lui A."/>
            <person name="MacDonald P.J.P."/>
            <person name="Montmayeur A."/>
            <person name="Murphy C."/>
            <person name="Neiman D."/>
            <person name="Pearson M."/>
            <person name="Priest M."/>
            <person name="Roberts A."/>
            <person name="Saif S."/>
            <person name="Shea T."/>
            <person name="Shenoy N."/>
            <person name="Sisk P."/>
            <person name="Stolte C."/>
            <person name="Sykes S."/>
            <person name="Wortman J."/>
            <person name="Nusbaum C."/>
            <person name="Birren B."/>
        </authorList>
    </citation>
    <scope>NUCLEOTIDE SEQUENCE [LARGE SCALE GENOMIC DNA]</scope>
    <source>
        <strain evidence="2 3">1_3_50AFAA</strain>
    </source>
</reference>
<sequence length="344" mass="38363">MGYRFDNLRLEKGMYNEAGRSFTQVLEREDPSEQYKGTALEGLDAYQRQLKRFDIKVKGAGSDAVEKFFATSQSAVLFPEYIARSVRQGMEEANLLPHITAAVTRFDGMDYRSIASVPDDDQRALRWVEEGAAIPQTQVKTQENLVKLHKRGRMLVASYEAIRYQKLDLFSVTLRQIGAHINRMHLEDAIEVLLNGDGNDNPAEAFTVGTDPIGGTAGTLTYDELVDFWGQFEPYEMNTLLVSGDMMRQMLKLEEFQNPLTGLNFQGTGRLDTPLGAALLRTSALGGGTLIGLDRRYALEMVQGSDVLVEYDKLIDRQLERAAITSISGFAKLFTGAAKVLKLK</sequence>
<dbReference type="Pfam" id="PF25209">
    <property type="entry name" value="Phage_capsid_4"/>
    <property type="match status" value="1"/>
</dbReference>
<dbReference type="NCBIfam" id="TIGR01554">
    <property type="entry name" value="major_cap_HK97"/>
    <property type="match status" value="1"/>
</dbReference>
<dbReference type="GeneID" id="63974542"/>
<dbReference type="SUPFAM" id="SSF56563">
    <property type="entry name" value="Major capsid protein gp5"/>
    <property type="match status" value="1"/>
</dbReference>
<accession>A0A096B5X1</accession>
<dbReference type="AlphaFoldDB" id="A0A096B5X1"/>
<evidence type="ECO:0000256" key="1">
    <source>
        <dbReference type="ARBA" id="ARBA00004328"/>
    </source>
</evidence>
<dbReference type="HOGENOM" id="CLU_798563_0_0_9"/>
<organism evidence="2 3">
    <name type="scientific">Flavonifractor plautii 1_3_50AFAA</name>
    <dbReference type="NCBI Taxonomy" id="742738"/>
    <lineage>
        <taxon>Bacteria</taxon>
        <taxon>Bacillati</taxon>
        <taxon>Bacillota</taxon>
        <taxon>Clostridia</taxon>
        <taxon>Eubacteriales</taxon>
        <taxon>Oscillospiraceae</taxon>
        <taxon>Flavonifractor</taxon>
    </lineage>
</organism>
<keyword evidence="3" id="KW-1185">Reference proteome</keyword>
<dbReference type="Proteomes" id="UP000029585">
    <property type="component" value="Unassembled WGS sequence"/>
</dbReference>
<name>A0A096B5X1_FLAPL</name>
<dbReference type="InterPro" id="IPR024455">
    <property type="entry name" value="Phage_capsid"/>
</dbReference>